<keyword evidence="2" id="KW-1185">Reference proteome</keyword>
<accession>A0A9P5MTM2</accession>
<reference evidence="1" key="2">
    <citation type="journal article" date="2020" name="Nat. Commun.">
        <title>Large-scale genome sequencing of mycorrhizal fungi provides insights into the early evolution of symbiotic traits.</title>
        <authorList>
            <person name="Miyauchi S."/>
            <person name="Kiss E."/>
            <person name="Kuo A."/>
            <person name="Drula E."/>
            <person name="Kohler A."/>
            <person name="Sanchez-Garcia M."/>
            <person name="Morin E."/>
            <person name="Andreopoulos B."/>
            <person name="Barry K.W."/>
            <person name="Bonito G."/>
            <person name="Buee M."/>
            <person name="Carver A."/>
            <person name="Chen C."/>
            <person name="Cichocki N."/>
            <person name="Clum A."/>
            <person name="Culley D."/>
            <person name="Crous P.W."/>
            <person name="Fauchery L."/>
            <person name="Girlanda M."/>
            <person name="Hayes R.D."/>
            <person name="Keri Z."/>
            <person name="LaButti K."/>
            <person name="Lipzen A."/>
            <person name="Lombard V."/>
            <person name="Magnuson J."/>
            <person name="Maillard F."/>
            <person name="Murat C."/>
            <person name="Nolan M."/>
            <person name="Ohm R.A."/>
            <person name="Pangilinan J."/>
            <person name="Pereira M.F."/>
            <person name="Perotto S."/>
            <person name="Peter M."/>
            <person name="Pfister S."/>
            <person name="Riley R."/>
            <person name="Sitrit Y."/>
            <person name="Stielow J.B."/>
            <person name="Szollosi G."/>
            <person name="Zifcakova L."/>
            <person name="Stursova M."/>
            <person name="Spatafora J.W."/>
            <person name="Tedersoo L."/>
            <person name="Vaario L.M."/>
            <person name="Yamada A."/>
            <person name="Yan M."/>
            <person name="Wang P."/>
            <person name="Xu J."/>
            <person name="Bruns T."/>
            <person name="Baldrian P."/>
            <person name="Vilgalys R."/>
            <person name="Dunand C."/>
            <person name="Henrissat B."/>
            <person name="Grigoriev I.V."/>
            <person name="Hibbett D."/>
            <person name="Nagy L.G."/>
            <person name="Martin F.M."/>
        </authorList>
    </citation>
    <scope>NUCLEOTIDE SEQUENCE</scope>
    <source>
        <strain evidence="1">Prilba</strain>
    </source>
</reference>
<dbReference type="Proteomes" id="UP000759537">
    <property type="component" value="Unassembled WGS sequence"/>
</dbReference>
<comment type="caution">
    <text evidence="1">The sequence shown here is derived from an EMBL/GenBank/DDBJ whole genome shotgun (WGS) entry which is preliminary data.</text>
</comment>
<evidence type="ECO:0000313" key="2">
    <source>
        <dbReference type="Proteomes" id="UP000759537"/>
    </source>
</evidence>
<dbReference type="AlphaFoldDB" id="A0A9P5MTM2"/>
<dbReference type="EMBL" id="WHVB01000011">
    <property type="protein sequence ID" value="KAF8478538.1"/>
    <property type="molecule type" value="Genomic_DNA"/>
</dbReference>
<reference evidence="1" key="1">
    <citation type="submission" date="2019-10" db="EMBL/GenBank/DDBJ databases">
        <authorList>
            <consortium name="DOE Joint Genome Institute"/>
            <person name="Kuo A."/>
            <person name="Miyauchi S."/>
            <person name="Kiss E."/>
            <person name="Drula E."/>
            <person name="Kohler A."/>
            <person name="Sanchez-Garcia M."/>
            <person name="Andreopoulos B."/>
            <person name="Barry K.W."/>
            <person name="Bonito G."/>
            <person name="Buee M."/>
            <person name="Carver A."/>
            <person name="Chen C."/>
            <person name="Cichocki N."/>
            <person name="Clum A."/>
            <person name="Culley D."/>
            <person name="Crous P.W."/>
            <person name="Fauchery L."/>
            <person name="Girlanda M."/>
            <person name="Hayes R."/>
            <person name="Keri Z."/>
            <person name="LaButti K."/>
            <person name="Lipzen A."/>
            <person name="Lombard V."/>
            <person name="Magnuson J."/>
            <person name="Maillard F."/>
            <person name="Morin E."/>
            <person name="Murat C."/>
            <person name="Nolan M."/>
            <person name="Ohm R."/>
            <person name="Pangilinan J."/>
            <person name="Pereira M."/>
            <person name="Perotto S."/>
            <person name="Peter M."/>
            <person name="Riley R."/>
            <person name="Sitrit Y."/>
            <person name="Stielow B."/>
            <person name="Szollosi G."/>
            <person name="Zifcakova L."/>
            <person name="Stursova M."/>
            <person name="Spatafora J.W."/>
            <person name="Tedersoo L."/>
            <person name="Vaario L.-M."/>
            <person name="Yamada A."/>
            <person name="Yan M."/>
            <person name="Wang P."/>
            <person name="Xu J."/>
            <person name="Bruns T."/>
            <person name="Baldrian P."/>
            <person name="Vilgalys R."/>
            <person name="Henrissat B."/>
            <person name="Grigoriev I.V."/>
            <person name="Hibbett D."/>
            <person name="Nagy L.G."/>
            <person name="Martin F.M."/>
        </authorList>
    </citation>
    <scope>NUCLEOTIDE SEQUENCE</scope>
    <source>
        <strain evidence="1">Prilba</strain>
    </source>
</reference>
<name>A0A9P5MTM2_9AGAM</name>
<proteinExistence type="predicted"/>
<sequence>MTDKLHISSSSSFDPSKGFTITNNTDHNVYLETPASDFVKIEPGNASAHQKEYGSYPVRNNDDDNAPAYLTVNVSSSDGSFKIEPGTIPCFLSNRKSAFNCGNFLYSSSTLAPCARRSLFEWTRVGQPIGLSRAKFVASSVFMRRNPTLMWNVSVCSKYNHRGPVQYGFEHSEGITPAASRR</sequence>
<gene>
    <name evidence="1" type="ORF">DFH94DRAFT_750610</name>
</gene>
<evidence type="ECO:0000313" key="1">
    <source>
        <dbReference type="EMBL" id="KAF8478538.1"/>
    </source>
</evidence>
<organism evidence="1 2">
    <name type="scientific">Russula ochroleuca</name>
    <dbReference type="NCBI Taxonomy" id="152965"/>
    <lineage>
        <taxon>Eukaryota</taxon>
        <taxon>Fungi</taxon>
        <taxon>Dikarya</taxon>
        <taxon>Basidiomycota</taxon>
        <taxon>Agaricomycotina</taxon>
        <taxon>Agaricomycetes</taxon>
        <taxon>Russulales</taxon>
        <taxon>Russulaceae</taxon>
        <taxon>Russula</taxon>
    </lineage>
</organism>
<protein>
    <submittedName>
        <fullName evidence="1">Uncharacterized protein</fullName>
    </submittedName>
</protein>